<dbReference type="OrthoDB" id="7493297at2759"/>
<comment type="caution">
    <text evidence="2">The sequence shown here is derived from an EMBL/GenBank/DDBJ whole genome shotgun (WGS) entry which is preliminary data.</text>
</comment>
<protein>
    <recommendedName>
        <fullName evidence="1">SEA domain-containing protein</fullName>
    </recommendedName>
</protein>
<feature type="non-terminal residue" evidence="2">
    <location>
        <position position="1"/>
    </location>
</feature>
<evidence type="ECO:0000259" key="1">
    <source>
        <dbReference type="PROSITE" id="PS50024"/>
    </source>
</evidence>
<dbReference type="PANTHER" id="PTHR37999">
    <property type="entry name" value="MUCIN-17"/>
    <property type="match status" value="1"/>
</dbReference>
<evidence type="ECO:0000313" key="2">
    <source>
        <dbReference type="EMBL" id="KAF1537345.1"/>
    </source>
</evidence>
<dbReference type="SUPFAM" id="SSF82671">
    <property type="entry name" value="SEA domain"/>
    <property type="match status" value="1"/>
</dbReference>
<dbReference type="SMART" id="SM00200">
    <property type="entry name" value="SEA"/>
    <property type="match status" value="1"/>
</dbReference>
<dbReference type="InterPro" id="IPR000742">
    <property type="entry name" value="EGF"/>
</dbReference>
<keyword evidence="3" id="KW-1185">Reference proteome</keyword>
<dbReference type="Gene3D" id="3.30.70.960">
    <property type="entry name" value="SEA domain"/>
    <property type="match status" value="1"/>
</dbReference>
<accession>A0A8J4K2K3</accession>
<dbReference type="PROSITE" id="PS00022">
    <property type="entry name" value="EGF_1"/>
    <property type="match status" value="1"/>
</dbReference>
<dbReference type="PANTHER" id="PTHR37999:SF2">
    <property type="entry name" value="MUCIN-17"/>
    <property type="match status" value="1"/>
</dbReference>
<proteinExistence type="predicted"/>
<dbReference type="InterPro" id="IPR036364">
    <property type="entry name" value="SEA_dom_sf"/>
</dbReference>
<dbReference type="InterPro" id="IPR053311">
    <property type="entry name" value="Mucosal_Integrity_Assoc"/>
</dbReference>
<dbReference type="EMBL" id="VULC01010001">
    <property type="protein sequence ID" value="KAF1537345.1"/>
    <property type="molecule type" value="Genomic_DNA"/>
</dbReference>
<dbReference type="Proteomes" id="UP000782854">
    <property type="component" value="Unassembled WGS sequence"/>
</dbReference>
<dbReference type="AlphaFoldDB" id="A0A8J4K2K3"/>
<dbReference type="PROSITE" id="PS50024">
    <property type="entry name" value="SEA"/>
    <property type="match status" value="1"/>
</dbReference>
<reference evidence="2" key="1">
    <citation type="journal article" date="2019" name="Gigascience">
        <title>High-coverage genomes to elucidate the evolution of penguins.</title>
        <authorList>
            <person name="Pan H."/>
            <person name="Cole T.L."/>
            <person name="Bi X."/>
            <person name="Fang M."/>
            <person name="Zhou C."/>
            <person name="Yang Z."/>
            <person name="Ksepka D.T."/>
            <person name="Hart T."/>
            <person name="Bouzat J.L."/>
            <person name="Argilla L.S."/>
            <person name="Bertelsen M.F."/>
            <person name="Boersma P.D."/>
            <person name="Bost C.A."/>
            <person name="Cherel Y."/>
            <person name="Dann P."/>
            <person name="Fiddaman S.R."/>
            <person name="Howard P."/>
            <person name="Labuschagne K."/>
            <person name="Mattern T."/>
            <person name="Miller G."/>
            <person name="Parker P."/>
            <person name="Phillips R.A."/>
            <person name="Quillfeldt P."/>
            <person name="Ryan P.G."/>
            <person name="Taylor H."/>
            <person name="Thompson D.R."/>
            <person name="Young M.J."/>
            <person name="Ellegaard M.R."/>
            <person name="Gilbert M.T.P."/>
            <person name="Sinding M.S."/>
            <person name="Pacheco G."/>
            <person name="Shepherd L.D."/>
            <person name="Tennyson A.J.D."/>
            <person name="Grosser S."/>
            <person name="Kay E."/>
            <person name="Nupen L.J."/>
            <person name="Ellenberg U."/>
            <person name="Houston D.M."/>
            <person name="Reeve A.H."/>
            <person name="Johnson K."/>
            <person name="Masello J.F."/>
            <person name="Stracke T."/>
            <person name="McKinlay B."/>
            <person name="Borboroglu P.G."/>
            <person name="Zhang D.X."/>
            <person name="Zhang G."/>
        </authorList>
    </citation>
    <scope>NUCLEOTIDE SEQUENCE</scope>
    <source>
        <strain evidence="2">Gonzo</strain>
    </source>
</reference>
<gene>
    <name evidence="2" type="ORF">FQV19_0015562</name>
</gene>
<dbReference type="Pfam" id="PF01390">
    <property type="entry name" value="SEA"/>
    <property type="match status" value="1"/>
</dbReference>
<name>A0A8J4K2K3_EUDMI</name>
<sequence length="209" mass="22923">DPCQNGGHWTGISCACPRNVEGTFCQFGASTINITAELGLSVMMLARVTNRNFSEDMGDTSSTTYRSFVDEFGRTMDRIYHNISGYRGTQVLTLTRGSVVVNYKVLLHQPAGDTSFDHRARELLAAANTAAQPRNCSHSAGRCRVAGTPWGVGRGQGSPDWCYSSPELCRKYTPANFSRYYYPYRIQSSLLCVTNCTLNIPSSISCNSG</sequence>
<dbReference type="GO" id="GO:0071944">
    <property type="term" value="C:cell periphery"/>
    <property type="evidence" value="ECO:0007669"/>
    <property type="project" value="UniProtKB-ARBA"/>
</dbReference>
<dbReference type="InterPro" id="IPR000082">
    <property type="entry name" value="SEA_dom"/>
</dbReference>
<feature type="domain" description="SEA" evidence="1">
    <location>
        <begin position="38"/>
        <end position="150"/>
    </location>
</feature>
<feature type="non-terminal residue" evidence="2">
    <location>
        <position position="209"/>
    </location>
</feature>
<organism evidence="2 3">
    <name type="scientific">Eudyptula minor</name>
    <name type="common">Little blue penguin</name>
    <name type="synonym">Aptenodytes minor</name>
    <dbReference type="NCBI Taxonomy" id="37083"/>
    <lineage>
        <taxon>Eukaryota</taxon>
        <taxon>Metazoa</taxon>
        <taxon>Chordata</taxon>
        <taxon>Craniata</taxon>
        <taxon>Vertebrata</taxon>
        <taxon>Euteleostomi</taxon>
        <taxon>Archelosauria</taxon>
        <taxon>Archosauria</taxon>
        <taxon>Dinosauria</taxon>
        <taxon>Saurischia</taxon>
        <taxon>Theropoda</taxon>
        <taxon>Coelurosauria</taxon>
        <taxon>Aves</taxon>
        <taxon>Neognathae</taxon>
        <taxon>Neoaves</taxon>
        <taxon>Aequornithes</taxon>
        <taxon>Sphenisciformes</taxon>
        <taxon>Spheniscidae</taxon>
        <taxon>Eudyptula</taxon>
    </lineage>
</organism>
<evidence type="ECO:0000313" key="3">
    <source>
        <dbReference type="Proteomes" id="UP000782854"/>
    </source>
</evidence>